<evidence type="ECO:0000313" key="5">
    <source>
        <dbReference type="EMBL" id="CAB4836316.1"/>
    </source>
</evidence>
<dbReference type="EMBL" id="CAFBMH010000047">
    <property type="protein sequence ID" value="CAB4909999.1"/>
    <property type="molecule type" value="Genomic_DNA"/>
</dbReference>
<dbReference type="Gene3D" id="3.90.550.10">
    <property type="entry name" value="Spore Coat Polysaccharide Biosynthesis Protein SpsA, Chain A"/>
    <property type="match status" value="1"/>
</dbReference>
<evidence type="ECO:0000256" key="1">
    <source>
        <dbReference type="ARBA" id="ARBA00022679"/>
    </source>
</evidence>
<dbReference type="GO" id="GO:0043814">
    <property type="term" value="F:phospholactate guanylyltransferase activity"/>
    <property type="evidence" value="ECO:0007669"/>
    <property type="project" value="InterPro"/>
</dbReference>
<evidence type="ECO:0000313" key="7">
    <source>
        <dbReference type="EMBL" id="CAB5016271.1"/>
    </source>
</evidence>
<protein>
    <submittedName>
        <fullName evidence="7">Unannotated protein</fullName>
    </submittedName>
</protein>
<dbReference type="InterPro" id="IPR003737">
    <property type="entry name" value="GlcNAc_PI_deacetylase-related"/>
</dbReference>
<dbReference type="NCBIfam" id="TIGR03552">
    <property type="entry name" value="F420_cofC"/>
    <property type="match status" value="1"/>
</dbReference>
<dbReference type="InterPro" id="IPR024078">
    <property type="entry name" value="LmbE-like_dom_sf"/>
</dbReference>
<dbReference type="Pfam" id="PF01983">
    <property type="entry name" value="CofC"/>
    <property type="match status" value="1"/>
</dbReference>
<dbReference type="AlphaFoldDB" id="A0A6J7QGL7"/>
<keyword evidence="3" id="KW-0547">Nucleotide-binding</keyword>
<name>A0A6J7QGL7_9ZZZZ</name>
<dbReference type="GO" id="GO:0005525">
    <property type="term" value="F:GTP binding"/>
    <property type="evidence" value="ECO:0007669"/>
    <property type="project" value="UniProtKB-KW"/>
</dbReference>
<dbReference type="InterPro" id="IPR029044">
    <property type="entry name" value="Nucleotide-diphossugar_trans"/>
</dbReference>
<dbReference type="Pfam" id="PF02585">
    <property type="entry name" value="PIG-L"/>
    <property type="match status" value="1"/>
</dbReference>
<dbReference type="InterPro" id="IPR002835">
    <property type="entry name" value="CofC"/>
</dbReference>
<sequence>MQSTVQNLTAPATTPATKPVAVLVPIKAFDLAKNRLSGTLEPFDRQRLARELAARVVSAAHPLPVYVVCEDDEVAAWAHAHGAGVIRSPGGGLNAAVEHGVSILTTEGYPFVCVAHGDLPDARDLSAVAGTEGATFVPDRHGDGTNVACVPAGVGFRFAYGPGSFSRHVAEARRLGLAVRVVHDDTLSWDIDTSDDLRAGDVNSAGMPTDAARAWAPRTSKASTMHLDLPVPRRALAIAAHPDDVEFQCGATFAKWAAHGCQLHHLICTDGSKGSWDPNIDTAELVATRAVEQRKAADALGSTGEVRFLGAIDGELEQNRVAVGAIARIIRELRPDVVLAHDPWRRWRLHPDHRNAGFLACDAVVAARDPHFFPEHGLAPHRPAAMLLFESEEPDHAEDVTGYEAAKVRALLAHVSQFETTMYIADGDDAAGLEAFDTHIRRELAAQGRLIGVASAETFLRLRDL</sequence>
<dbReference type="Gene3D" id="3.40.50.10320">
    <property type="entry name" value="LmbE-like"/>
    <property type="match status" value="1"/>
</dbReference>
<evidence type="ECO:0000313" key="6">
    <source>
        <dbReference type="EMBL" id="CAB4909999.1"/>
    </source>
</evidence>
<keyword evidence="1" id="KW-0808">Transferase</keyword>
<dbReference type="PANTHER" id="PTHR40392">
    <property type="entry name" value="2-PHOSPHO-L-LACTATE GUANYLYLTRANSFERASE"/>
    <property type="match status" value="1"/>
</dbReference>
<dbReference type="SUPFAM" id="SSF102588">
    <property type="entry name" value="LmbE-like"/>
    <property type="match status" value="1"/>
</dbReference>
<evidence type="ECO:0000256" key="2">
    <source>
        <dbReference type="ARBA" id="ARBA00022695"/>
    </source>
</evidence>
<proteinExistence type="predicted"/>
<dbReference type="SUPFAM" id="SSF53448">
    <property type="entry name" value="Nucleotide-diphospho-sugar transferases"/>
    <property type="match status" value="1"/>
</dbReference>
<reference evidence="7" key="1">
    <citation type="submission" date="2020-05" db="EMBL/GenBank/DDBJ databases">
        <authorList>
            <person name="Chiriac C."/>
            <person name="Salcher M."/>
            <person name="Ghai R."/>
            <person name="Kavagutti S V."/>
        </authorList>
    </citation>
    <scope>NUCLEOTIDE SEQUENCE</scope>
</reference>
<keyword evidence="4" id="KW-0342">GTP-binding</keyword>
<keyword evidence="2" id="KW-0548">Nucleotidyltransferase</keyword>
<gene>
    <name evidence="5" type="ORF">UFOPK3139_02793</name>
    <name evidence="6" type="ORF">UFOPK3543_01433</name>
    <name evidence="7" type="ORF">UFOPK3967_02514</name>
</gene>
<evidence type="ECO:0000256" key="3">
    <source>
        <dbReference type="ARBA" id="ARBA00022741"/>
    </source>
</evidence>
<dbReference type="PANTHER" id="PTHR40392:SF1">
    <property type="entry name" value="2-PHOSPHO-L-LACTATE GUANYLYLTRANSFERASE"/>
    <property type="match status" value="1"/>
</dbReference>
<organism evidence="7">
    <name type="scientific">freshwater metagenome</name>
    <dbReference type="NCBI Taxonomy" id="449393"/>
    <lineage>
        <taxon>unclassified sequences</taxon>
        <taxon>metagenomes</taxon>
        <taxon>ecological metagenomes</taxon>
    </lineage>
</organism>
<evidence type="ECO:0000256" key="4">
    <source>
        <dbReference type="ARBA" id="ARBA00023134"/>
    </source>
</evidence>
<dbReference type="EMBL" id="CAFABA010000164">
    <property type="protein sequence ID" value="CAB4836316.1"/>
    <property type="molecule type" value="Genomic_DNA"/>
</dbReference>
<accession>A0A6J7QGL7</accession>
<dbReference type="EMBL" id="CAFBOS010000198">
    <property type="protein sequence ID" value="CAB5016271.1"/>
    <property type="molecule type" value="Genomic_DNA"/>
</dbReference>